<dbReference type="RefSeq" id="XP_062717887.1">
    <property type="nucleotide sequence ID" value="XM_062863726.1"/>
</dbReference>
<evidence type="ECO:0000313" key="1">
    <source>
        <dbReference type="EMBL" id="KAK3302107.1"/>
    </source>
</evidence>
<dbReference type="EMBL" id="JAUDZG010000007">
    <property type="protein sequence ID" value="KAK3302107.1"/>
    <property type="molecule type" value="Genomic_DNA"/>
</dbReference>
<dbReference type="Proteomes" id="UP001273166">
    <property type="component" value="Unassembled WGS sequence"/>
</dbReference>
<accession>A0AAJ0GLI4</accession>
<dbReference type="GeneID" id="87882555"/>
<protein>
    <submittedName>
        <fullName evidence="1">Uncharacterized protein</fullName>
    </submittedName>
</protein>
<evidence type="ECO:0000313" key="2">
    <source>
        <dbReference type="Proteomes" id="UP001273166"/>
    </source>
</evidence>
<comment type="caution">
    <text evidence="1">The sequence shown here is derived from an EMBL/GenBank/DDBJ whole genome shotgun (WGS) entry which is preliminary data.</text>
</comment>
<name>A0AAJ0GLI4_9PEZI</name>
<organism evidence="1 2">
    <name type="scientific">Chaetomium strumarium</name>
    <dbReference type="NCBI Taxonomy" id="1170767"/>
    <lineage>
        <taxon>Eukaryota</taxon>
        <taxon>Fungi</taxon>
        <taxon>Dikarya</taxon>
        <taxon>Ascomycota</taxon>
        <taxon>Pezizomycotina</taxon>
        <taxon>Sordariomycetes</taxon>
        <taxon>Sordariomycetidae</taxon>
        <taxon>Sordariales</taxon>
        <taxon>Chaetomiaceae</taxon>
        <taxon>Chaetomium</taxon>
    </lineage>
</organism>
<proteinExistence type="predicted"/>
<sequence>MHFTFGWSSCCGKRRLGPGERTRQLVGVALATRGSMLHLWPQAGLKKATIDPAVTANKQLLLLDHSILHGCRSCPQATCMEMPHLVWTAPPIRLSVELILSVWCGSNSTLEGRAGAACKDRYTCVSDVDAQGQEPPSHEESREVCFRGKEKLLWQVSSIIHSTTFKLLQSRLPLCTYSAAQPHGQFPTPLTGIGFIDPGICNRASSHGHIV</sequence>
<reference evidence="1" key="2">
    <citation type="submission" date="2023-06" db="EMBL/GenBank/DDBJ databases">
        <authorList>
            <consortium name="Lawrence Berkeley National Laboratory"/>
            <person name="Mondo S.J."/>
            <person name="Hensen N."/>
            <person name="Bonometti L."/>
            <person name="Westerberg I."/>
            <person name="Brannstrom I.O."/>
            <person name="Guillou S."/>
            <person name="Cros-Aarteil S."/>
            <person name="Calhoun S."/>
            <person name="Haridas S."/>
            <person name="Kuo A."/>
            <person name="Pangilinan J."/>
            <person name="Riley R."/>
            <person name="Labutti K."/>
            <person name="Andreopoulos B."/>
            <person name="Lipzen A."/>
            <person name="Chen C."/>
            <person name="Yanf M."/>
            <person name="Daum C."/>
            <person name="Ng V."/>
            <person name="Clum A."/>
            <person name="Steindorff A."/>
            <person name="Ohm R."/>
            <person name="Martin F."/>
            <person name="Silar P."/>
            <person name="Natvig D."/>
            <person name="Lalanne C."/>
            <person name="Gautier V."/>
            <person name="Ament-Velasquez S.L."/>
            <person name="Kruys A."/>
            <person name="Hutchinson M.I."/>
            <person name="Powell A.J."/>
            <person name="Barry K."/>
            <person name="Miller A.N."/>
            <person name="Grigoriev I.V."/>
            <person name="Debuchy R."/>
            <person name="Gladieux P."/>
            <person name="Thoren M.H."/>
            <person name="Johannesson H."/>
        </authorList>
    </citation>
    <scope>NUCLEOTIDE SEQUENCE</scope>
    <source>
        <strain evidence="1">CBS 333.67</strain>
    </source>
</reference>
<gene>
    <name evidence="1" type="ORF">B0T15DRAFT_292029</name>
</gene>
<reference evidence="1" key="1">
    <citation type="journal article" date="2023" name="Mol. Phylogenet. Evol.">
        <title>Genome-scale phylogeny and comparative genomics of the fungal order Sordariales.</title>
        <authorList>
            <person name="Hensen N."/>
            <person name="Bonometti L."/>
            <person name="Westerberg I."/>
            <person name="Brannstrom I.O."/>
            <person name="Guillou S."/>
            <person name="Cros-Aarteil S."/>
            <person name="Calhoun S."/>
            <person name="Haridas S."/>
            <person name="Kuo A."/>
            <person name="Mondo S."/>
            <person name="Pangilinan J."/>
            <person name="Riley R."/>
            <person name="LaButti K."/>
            <person name="Andreopoulos B."/>
            <person name="Lipzen A."/>
            <person name="Chen C."/>
            <person name="Yan M."/>
            <person name="Daum C."/>
            <person name="Ng V."/>
            <person name="Clum A."/>
            <person name="Steindorff A."/>
            <person name="Ohm R.A."/>
            <person name="Martin F."/>
            <person name="Silar P."/>
            <person name="Natvig D.O."/>
            <person name="Lalanne C."/>
            <person name="Gautier V."/>
            <person name="Ament-Velasquez S.L."/>
            <person name="Kruys A."/>
            <person name="Hutchinson M.I."/>
            <person name="Powell A.J."/>
            <person name="Barry K."/>
            <person name="Miller A.N."/>
            <person name="Grigoriev I.V."/>
            <person name="Debuchy R."/>
            <person name="Gladieux P."/>
            <person name="Hiltunen Thoren M."/>
            <person name="Johannesson H."/>
        </authorList>
    </citation>
    <scope>NUCLEOTIDE SEQUENCE</scope>
    <source>
        <strain evidence="1">CBS 333.67</strain>
    </source>
</reference>
<dbReference type="AlphaFoldDB" id="A0AAJ0GLI4"/>
<keyword evidence="2" id="KW-1185">Reference proteome</keyword>